<dbReference type="SUPFAM" id="SSF53850">
    <property type="entry name" value="Periplasmic binding protein-like II"/>
    <property type="match status" value="1"/>
</dbReference>
<sequence>MPRRRFGGLAAAAAAVLSIGMAPARAADVDVWPSRPLTLLVPYAPGGNVDVMARWVAPDLAQRLGRPVVIENLAGAGGVIGTEKAVRARPDGYTLLMSVESAVVIAKMVTPATVRFDGLKDLVPVTLLGAQPLALVGKPDLTPGNAAELYRDMKAHPRRYSYASSGVGTSLHLGGEWLKQMGGVEMLHVPYRSGGQILSDLGGNQLDLAVLPLSMVMQQARAGKLRIFGVMDKKPSPVMPEVPALGSAEPAWKGVEVTVWQGIFVPRGTSPSIVARLDKALREVLTLPSVRRNFEEGGVVPLGLGPAQFGSFLQAEQAKFGQIVATGQIRAE</sequence>
<evidence type="ECO:0000256" key="1">
    <source>
        <dbReference type="ARBA" id="ARBA00006987"/>
    </source>
</evidence>
<dbReference type="Pfam" id="PF03401">
    <property type="entry name" value="TctC"/>
    <property type="match status" value="1"/>
</dbReference>
<dbReference type="InterPro" id="IPR042100">
    <property type="entry name" value="Bug_dom1"/>
</dbReference>
<comment type="caution">
    <text evidence="3">The sequence shown here is derived from an EMBL/GenBank/DDBJ whole genome shotgun (WGS) entry which is preliminary data.</text>
</comment>
<organism evidence="3 4">
    <name type="scientific">Variovorax defluvii</name>
    <dbReference type="NCBI Taxonomy" id="913761"/>
    <lineage>
        <taxon>Bacteria</taxon>
        <taxon>Pseudomonadati</taxon>
        <taxon>Pseudomonadota</taxon>
        <taxon>Betaproteobacteria</taxon>
        <taxon>Burkholderiales</taxon>
        <taxon>Comamonadaceae</taxon>
        <taxon>Variovorax</taxon>
    </lineage>
</organism>
<dbReference type="PIRSF" id="PIRSF017082">
    <property type="entry name" value="YflP"/>
    <property type="match status" value="1"/>
</dbReference>
<evidence type="ECO:0000313" key="3">
    <source>
        <dbReference type="EMBL" id="GAA4359203.1"/>
    </source>
</evidence>
<evidence type="ECO:0000256" key="2">
    <source>
        <dbReference type="SAM" id="SignalP"/>
    </source>
</evidence>
<dbReference type="Gene3D" id="3.40.190.10">
    <property type="entry name" value="Periplasmic binding protein-like II"/>
    <property type="match status" value="1"/>
</dbReference>
<feature type="chain" id="PRO_5045471401" evidence="2">
    <location>
        <begin position="27"/>
        <end position="332"/>
    </location>
</feature>
<reference evidence="4" key="1">
    <citation type="journal article" date="2019" name="Int. J. Syst. Evol. Microbiol.">
        <title>The Global Catalogue of Microorganisms (GCM) 10K type strain sequencing project: providing services to taxonomists for standard genome sequencing and annotation.</title>
        <authorList>
            <consortium name="The Broad Institute Genomics Platform"/>
            <consortium name="The Broad Institute Genome Sequencing Center for Infectious Disease"/>
            <person name="Wu L."/>
            <person name="Ma J."/>
        </authorList>
    </citation>
    <scope>NUCLEOTIDE SEQUENCE [LARGE SCALE GENOMIC DNA]</scope>
    <source>
        <strain evidence="4">JCM 17804</strain>
    </source>
</reference>
<accession>A0ABP8IHV0</accession>
<evidence type="ECO:0000313" key="4">
    <source>
        <dbReference type="Proteomes" id="UP001500975"/>
    </source>
</evidence>
<dbReference type="Proteomes" id="UP001500975">
    <property type="component" value="Unassembled WGS sequence"/>
</dbReference>
<keyword evidence="2" id="KW-0732">Signal</keyword>
<dbReference type="EMBL" id="BAABGJ010000081">
    <property type="protein sequence ID" value="GAA4359203.1"/>
    <property type="molecule type" value="Genomic_DNA"/>
</dbReference>
<dbReference type="PANTHER" id="PTHR42928">
    <property type="entry name" value="TRICARBOXYLATE-BINDING PROTEIN"/>
    <property type="match status" value="1"/>
</dbReference>
<feature type="signal peptide" evidence="2">
    <location>
        <begin position="1"/>
        <end position="26"/>
    </location>
</feature>
<comment type="similarity">
    <text evidence="1">Belongs to the UPF0065 (bug) family.</text>
</comment>
<gene>
    <name evidence="3" type="ORF">GCM10023165_54980</name>
</gene>
<dbReference type="InterPro" id="IPR005064">
    <property type="entry name" value="BUG"/>
</dbReference>
<dbReference type="Gene3D" id="3.40.190.150">
    <property type="entry name" value="Bordetella uptake gene, domain 1"/>
    <property type="match status" value="1"/>
</dbReference>
<keyword evidence="4" id="KW-1185">Reference proteome</keyword>
<dbReference type="PANTHER" id="PTHR42928:SF5">
    <property type="entry name" value="BLR1237 PROTEIN"/>
    <property type="match status" value="1"/>
</dbReference>
<name>A0ABP8IHV0_9BURK</name>
<proteinExistence type="inferred from homology"/>
<protein>
    <submittedName>
        <fullName evidence="3">Tripartite tricarboxylate transporter substrate binding protein</fullName>
    </submittedName>
</protein>